<keyword evidence="1" id="KW-1133">Transmembrane helix</keyword>
<reference evidence="2 3" key="1">
    <citation type="submission" date="2024-08" db="EMBL/GenBank/DDBJ databases">
        <title>Clostridium lapicellarii sp. nov., and Clostridium renhuaiense sp. nov., two species isolated from the mud in a fermentation cellar used for producing sauce-flavour Chinese liquors.</title>
        <authorList>
            <person name="Yang F."/>
            <person name="Wang H."/>
            <person name="Chen L.Q."/>
            <person name="Zhou N."/>
            <person name="Lu J.J."/>
            <person name="Pu X.X."/>
            <person name="Wan B."/>
            <person name="Wang L."/>
            <person name="Liu S.J."/>
        </authorList>
    </citation>
    <scope>NUCLEOTIDE SEQUENCE [LARGE SCALE GENOMIC DNA]</scope>
    <source>
        <strain evidence="2 3">MT-5</strain>
    </source>
</reference>
<dbReference type="EMBL" id="JBGEWD010000012">
    <property type="protein sequence ID" value="MEY8000992.1"/>
    <property type="molecule type" value="Genomic_DNA"/>
</dbReference>
<dbReference type="RefSeq" id="WP_369704888.1">
    <property type="nucleotide sequence ID" value="NZ_JBGEWD010000012.1"/>
</dbReference>
<evidence type="ECO:0000256" key="1">
    <source>
        <dbReference type="SAM" id="Phobius"/>
    </source>
</evidence>
<organism evidence="2 3">
    <name type="scientific">Clostridium moutaii</name>
    <dbReference type="NCBI Taxonomy" id="3240932"/>
    <lineage>
        <taxon>Bacteria</taxon>
        <taxon>Bacillati</taxon>
        <taxon>Bacillota</taxon>
        <taxon>Clostridia</taxon>
        <taxon>Eubacteriales</taxon>
        <taxon>Clostridiaceae</taxon>
        <taxon>Clostridium</taxon>
    </lineage>
</organism>
<evidence type="ECO:0000313" key="3">
    <source>
        <dbReference type="Proteomes" id="UP001564657"/>
    </source>
</evidence>
<keyword evidence="1" id="KW-0812">Transmembrane</keyword>
<dbReference type="Proteomes" id="UP001564657">
    <property type="component" value="Unassembled WGS sequence"/>
</dbReference>
<evidence type="ECO:0000313" key="2">
    <source>
        <dbReference type="EMBL" id="MEY8000992.1"/>
    </source>
</evidence>
<sequence>MESSDNIKNGKGTSVKFLDGFTRVVLIVMIIIFIVIFGASKYMVNHKMKAGGTDDKVNTMASNKHKPFIELPGDAQVGAFTVAGFFSGLIVGHHWEKLFGESARNKKSLKEE</sequence>
<accession>A0ABV4BQC5</accession>
<name>A0ABV4BQC5_9CLOT</name>
<feature type="transmembrane region" description="Helical" evidence="1">
    <location>
        <begin position="20"/>
        <end position="39"/>
    </location>
</feature>
<keyword evidence="3" id="KW-1185">Reference proteome</keyword>
<comment type="caution">
    <text evidence="2">The sequence shown here is derived from an EMBL/GenBank/DDBJ whole genome shotgun (WGS) entry which is preliminary data.</text>
</comment>
<proteinExistence type="predicted"/>
<keyword evidence="1" id="KW-0472">Membrane</keyword>
<gene>
    <name evidence="2" type="ORF">AB8U03_12480</name>
</gene>
<protein>
    <submittedName>
        <fullName evidence="2">Uncharacterized protein</fullName>
    </submittedName>
</protein>